<evidence type="ECO:0000256" key="2">
    <source>
        <dbReference type="SAM" id="MobiDB-lite"/>
    </source>
</evidence>
<feature type="domain" description="EF-hand" evidence="3">
    <location>
        <begin position="465"/>
        <end position="500"/>
    </location>
</feature>
<evidence type="ECO:0000256" key="1">
    <source>
        <dbReference type="ARBA" id="ARBA00005727"/>
    </source>
</evidence>
<sequence>MAEFQLGPGASDNLKSFVGAIEPNGVKGAEGSALRKKGFSKADGNGSGMVSLAETENFVLFALSEHIEDEDLQKELFKSYRKSFKYAFDHAKKLGKAKTSSSDDYISFAEFRMFCVYLTISAAMYDVFTLVDGGDEGVTVDDDSRISLDEFLSGYNLLGGLGFQALQNIDSDEKATDLFKAVDTNDGGFVLFKEWANYIKEGEIKAKTHIGTLLSGNLKITKAPGKASSRPGSATARSAPARGAKTSSSVTSRKTAGSRTVGSARRPTSRVATTSDRPASASNANSLKSKVAVSPVIDGVFTPKNGSKELKEFLKSIQPYTEKTNDAKKLRQMGFRKCDGNGSGECSLAEVDAFVLDNLKADFGPKLGAKLFKQFRPSYIVAYNAAKDLKSSAKGNDDDYINFSEFRVLNVYLCLYACMLDAFSTADGGGAGVSADDDRRMSKAEWMNAFDHMKTRGFKGLHKLETEDDAVAAFHAMDEDGSGVVLFQDFCNYVSAEEVESGSKVGQLFEGNGLVLRPLNAAPMAAAADEEADSIFGDGVEEVAPVEEEPVAEAVEEEEQPAEEAPVAETPSEEAVPAEEEQAPVAEAVEEEQPVEEAAAAETSEEAVEAVVDEEPVADAVEEEPVAETSEEAVEAEEEAEPEAEEETAPEEEEAEPEAEEEEAPEEEEPEPEETDLAEEEEEESAVEAESKELVEGENEKPSPVTIEQ</sequence>
<dbReference type="GO" id="GO:0005509">
    <property type="term" value="F:calcium ion binding"/>
    <property type="evidence" value="ECO:0007669"/>
    <property type="project" value="InterPro"/>
</dbReference>
<feature type="compositionally biased region" description="Acidic residues" evidence="2">
    <location>
        <begin position="547"/>
        <end position="562"/>
    </location>
</feature>
<comment type="similarity">
    <text evidence="1">Belongs to the calflagin family.</text>
</comment>
<dbReference type="GO" id="GO:0030864">
    <property type="term" value="C:cortical actin cytoskeleton"/>
    <property type="evidence" value="ECO:0007669"/>
    <property type="project" value="TreeGrafter"/>
</dbReference>
<evidence type="ECO:0000313" key="4">
    <source>
        <dbReference type="EMBL" id="GFH46049.1"/>
    </source>
</evidence>
<organism evidence="4 5">
    <name type="scientific">Chaetoceros tenuissimus</name>
    <dbReference type="NCBI Taxonomy" id="426638"/>
    <lineage>
        <taxon>Eukaryota</taxon>
        <taxon>Sar</taxon>
        <taxon>Stramenopiles</taxon>
        <taxon>Ochrophyta</taxon>
        <taxon>Bacillariophyta</taxon>
        <taxon>Coscinodiscophyceae</taxon>
        <taxon>Chaetocerotophycidae</taxon>
        <taxon>Chaetocerotales</taxon>
        <taxon>Chaetocerotaceae</taxon>
        <taxon>Chaetoceros</taxon>
    </lineage>
</organism>
<dbReference type="PANTHER" id="PTHR10829:SF25">
    <property type="entry name" value="DREBRIN-LIKE PROTEIN"/>
    <property type="match status" value="1"/>
</dbReference>
<comment type="caution">
    <text evidence="4">The sequence shown here is derived from an EMBL/GenBank/DDBJ whole genome shotgun (WGS) entry which is preliminary data.</text>
</comment>
<feature type="compositionally biased region" description="Low complexity" evidence="2">
    <location>
        <begin position="563"/>
        <end position="575"/>
    </location>
</feature>
<feature type="region of interest" description="Disordered" evidence="2">
    <location>
        <begin position="547"/>
        <end position="709"/>
    </location>
</feature>
<dbReference type="SMART" id="SM00054">
    <property type="entry name" value="EFh"/>
    <property type="match status" value="3"/>
</dbReference>
<dbReference type="InterPro" id="IPR002048">
    <property type="entry name" value="EF_hand_dom"/>
</dbReference>
<proteinExistence type="inferred from homology"/>
<evidence type="ECO:0000259" key="3">
    <source>
        <dbReference type="PROSITE" id="PS50222"/>
    </source>
</evidence>
<dbReference type="SUPFAM" id="SSF47473">
    <property type="entry name" value="EF-hand"/>
    <property type="match status" value="2"/>
</dbReference>
<accession>A0AAD3CJR5</accession>
<dbReference type="PANTHER" id="PTHR10829">
    <property type="entry name" value="CORTACTIN AND DREBRIN"/>
    <property type="match status" value="1"/>
</dbReference>
<dbReference type="PROSITE" id="PS50222">
    <property type="entry name" value="EF_HAND_2"/>
    <property type="match status" value="2"/>
</dbReference>
<dbReference type="GO" id="GO:0030833">
    <property type="term" value="P:regulation of actin filament polymerization"/>
    <property type="evidence" value="ECO:0007669"/>
    <property type="project" value="TreeGrafter"/>
</dbReference>
<dbReference type="Proteomes" id="UP001054902">
    <property type="component" value="Unassembled WGS sequence"/>
</dbReference>
<dbReference type="AlphaFoldDB" id="A0AAD3CJR5"/>
<feature type="domain" description="EF-hand" evidence="3">
    <location>
        <begin position="170"/>
        <end position="205"/>
    </location>
</feature>
<feature type="region of interest" description="Disordered" evidence="2">
    <location>
        <begin position="222"/>
        <end position="286"/>
    </location>
</feature>
<keyword evidence="5" id="KW-1185">Reference proteome</keyword>
<feature type="compositionally biased region" description="Basic and acidic residues" evidence="2">
    <location>
        <begin position="689"/>
        <end position="701"/>
    </location>
</feature>
<dbReference type="GO" id="GO:0005884">
    <property type="term" value="C:actin filament"/>
    <property type="evidence" value="ECO:0007669"/>
    <property type="project" value="TreeGrafter"/>
</dbReference>
<dbReference type="GO" id="GO:0051015">
    <property type="term" value="F:actin filament binding"/>
    <property type="evidence" value="ECO:0007669"/>
    <property type="project" value="TreeGrafter"/>
</dbReference>
<dbReference type="InterPro" id="IPR011992">
    <property type="entry name" value="EF-hand-dom_pair"/>
</dbReference>
<gene>
    <name evidence="4" type="ORF">CTEN210_02523</name>
</gene>
<dbReference type="InterPro" id="IPR054322">
    <property type="entry name" value="FCABP_EF-hand"/>
</dbReference>
<evidence type="ECO:0000313" key="5">
    <source>
        <dbReference type="Proteomes" id="UP001054902"/>
    </source>
</evidence>
<dbReference type="Gene3D" id="1.10.238.10">
    <property type="entry name" value="EF-hand"/>
    <property type="match status" value="4"/>
</dbReference>
<name>A0AAD3CJR5_9STRA</name>
<feature type="compositionally biased region" description="Polar residues" evidence="2">
    <location>
        <begin position="245"/>
        <end position="261"/>
    </location>
</feature>
<feature type="compositionally biased region" description="Acidic residues" evidence="2">
    <location>
        <begin position="576"/>
        <end position="595"/>
    </location>
</feature>
<protein>
    <recommendedName>
        <fullName evidence="3">EF-hand domain-containing protein</fullName>
    </recommendedName>
</protein>
<feature type="compositionally biased region" description="Acidic residues" evidence="2">
    <location>
        <begin position="603"/>
        <end position="687"/>
    </location>
</feature>
<reference evidence="4 5" key="1">
    <citation type="journal article" date="2021" name="Sci. Rep.">
        <title>The genome of the diatom Chaetoceros tenuissimus carries an ancient integrated fragment of an extant virus.</title>
        <authorList>
            <person name="Hongo Y."/>
            <person name="Kimura K."/>
            <person name="Takaki Y."/>
            <person name="Yoshida Y."/>
            <person name="Baba S."/>
            <person name="Kobayashi G."/>
            <person name="Nagasaki K."/>
            <person name="Hano T."/>
            <person name="Tomaru Y."/>
        </authorList>
    </citation>
    <scope>NUCLEOTIDE SEQUENCE [LARGE SCALE GENOMIC DNA]</scope>
    <source>
        <strain evidence="4 5">NIES-3715</strain>
    </source>
</reference>
<dbReference type="EMBL" id="BLLK01000022">
    <property type="protein sequence ID" value="GFH46049.1"/>
    <property type="molecule type" value="Genomic_DNA"/>
</dbReference>
<dbReference type="Pfam" id="PF22592">
    <property type="entry name" value="FCaBP_EF-hand"/>
    <property type="match status" value="2"/>
</dbReference>